<name>B8CZ49_HALOH</name>
<proteinExistence type="inferred from homology"/>
<comment type="similarity">
    <text evidence="2">Belongs to the DsbD family.</text>
</comment>
<accession>B8CZ49</accession>
<dbReference type="GO" id="GO:0016020">
    <property type="term" value="C:membrane"/>
    <property type="evidence" value="ECO:0007669"/>
    <property type="project" value="UniProtKB-SubCell"/>
</dbReference>
<feature type="transmembrane region" description="Helical" evidence="6">
    <location>
        <begin position="85"/>
        <end position="102"/>
    </location>
</feature>
<keyword evidence="5 6" id="KW-0472">Membrane</keyword>
<feature type="transmembrane region" description="Helical" evidence="6">
    <location>
        <begin position="163"/>
        <end position="186"/>
    </location>
</feature>
<comment type="subcellular location">
    <subcellularLocation>
        <location evidence="1">Membrane</location>
        <topology evidence="1">Multi-pass membrane protein</topology>
    </subcellularLocation>
</comment>
<dbReference type="AlphaFoldDB" id="B8CZ49"/>
<dbReference type="PANTHER" id="PTHR31272:SF4">
    <property type="entry name" value="CYTOCHROME C-TYPE BIOGENESIS PROTEIN HI_1454-RELATED"/>
    <property type="match status" value="1"/>
</dbReference>
<sequence>MNSGVNFVIAFSAGVLSFLSPCVLPLIPSYVTLLLGDYAEKKGENRPLTPALIFILGFTIVFMTLGMSASLLGKVLIQNQIILRKVSGVIIIILGLHLSGILKIKTLYREKTWHFGQNLNKYLRALVMGIGLALAWTPCIGPVLSSILIYASTSSTILQGGMLLFFYSAGFAIPFILTAVFFNWLLPRYKKLNPYLPTIQTITGILIIILGILIYTNYIQVLSQI</sequence>
<dbReference type="Proteomes" id="UP000000719">
    <property type="component" value="Chromosome"/>
</dbReference>
<dbReference type="OrthoDB" id="9809733at2"/>
<evidence type="ECO:0000256" key="6">
    <source>
        <dbReference type="SAM" id="Phobius"/>
    </source>
</evidence>
<feature type="transmembrane region" description="Helical" evidence="6">
    <location>
        <begin position="122"/>
        <end position="151"/>
    </location>
</feature>
<dbReference type="eggNOG" id="COG0785">
    <property type="taxonomic scope" value="Bacteria"/>
</dbReference>
<dbReference type="STRING" id="373903.Hore_18190"/>
<dbReference type="RefSeq" id="WP_015923538.1">
    <property type="nucleotide sequence ID" value="NC_011899.1"/>
</dbReference>
<dbReference type="InterPro" id="IPR051790">
    <property type="entry name" value="Cytochrome_c-biogenesis_DsbD"/>
</dbReference>
<evidence type="ECO:0000256" key="1">
    <source>
        <dbReference type="ARBA" id="ARBA00004141"/>
    </source>
</evidence>
<dbReference type="GO" id="GO:0017004">
    <property type="term" value="P:cytochrome complex assembly"/>
    <property type="evidence" value="ECO:0007669"/>
    <property type="project" value="InterPro"/>
</dbReference>
<feature type="transmembrane region" description="Helical" evidence="6">
    <location>
        <begin position="198"/>
        <end position="219"/>
    </location>
</feature>
<reference evidence="8 9" key="1">
    <citation type="journal article" date="2009" name="PLoS ONE">
        <title>Genome analysis of the anaerobic thermohalophilic bacterium Halothermothrix orenii.</title>
        <authorList>
            <person name="Mavromatis K."/>
            <person name="Ivanova N."/>
            <person name="Anderson I."/>
            <person name="Lykidis A."/>
            <person name="Hooper S.D."/>
            <person name="Sun H."/>
            <person name="Kunin V."/>
            <person name="Lapidus A."/>
            <person name="Hugenholtz P."/>
            <person name="Patel B."/>
            <person name="Kyrpides N.C."/>
        </authorList>
    </citation>
    <scope>NUCLEOTIDE SEQUENCE [LARGE SCALE GENOMIC DNA]</scope>
    <source>
        <strain evidence="9">H 168 / OCM 544 / DSM 9562</strain>
    </source>
</reference>
<organism evidence="8 9">
    <name type="scientific">Halothermothrix orenii (strain H 168 / OCM 544 / DSM 9562)</name>
    <dbReference type="NCBI Taxonomy" id="373903"/>
    <lineage>
        <taxon>Bacteria</taxon>
        <taxon>Bacillati</taxon>
        <taxon>Bacillota</taxon>
        <taxon>Clostridia</taxon>
        <taxon>Halanaerobiales</taxon>
        <taxon>Halothermotrichaceae</taxon>
        <taxon>Halothermothrix</taxon>
    </lineage>
</organism>
<dbReference type="HOGENOM" id="CLU_053225_2_0_9"/>
<evidence type="ECO:0000256" key="5">
    <source>
        <dbReference type="ARBA" id="ARBA00023136"/>
    </source>
</evidence>
<evidence type="ECO:0000256" key="4">
    <source>
        <dbReference type="ARBA" id="ARBA00022989"/>
    </source>
</evidence>
<evidence type="ECO:0000256" key="2">
    <source>
        <dbReference type="ARBA" id="ARBA00006143"/>
    </source>
</evidence>
<feature type="transmembrane region" description="Helical" evidence="6">
    <location>
        <begin position="51"/>
        <end position="73"/>
    </location>
</feature>
<protein>
    <submittedName>
        <fullName evidence="8">Cytochrome c biogenesis protein transmembrane region</fullName>
    </submittedName>
</protein>
<dbReference type="PANTHER" id="PTHR31272">
    <property type="entry name" value="CYTOCHROME C-TYPE BIOGENESIS PROTEIN HI_1454-RELATED"/>
    <property type="match status" value="1"/>
</dbReference>
<dbReference type="KEGG" id="hor:Hore_18190"/>
<dbReference type="Pfam" id="PF02683">
    <property type="entry name" value="DsbD_TM"/>
    <property type="match status" value="1"/>
</dbReference>
<evidence type="ECO:0000313" key="9">
    <source>
        <dbReference type="Proteomes" id="UP000000719"/>
    </source>
</evidence>
<evidence type="ECO:0000313" key="8">
    <source>
        <dbReference type="EMBL" id="ACL70568.1"/>
    </source>
</evidence>
<dbReference type="EMBL" id="CP001098">
    <property type="protein sequence ID" value="ACL70568.1"/>
    <property type="molecule type" value="Genomic_DNA"/>
</dbReference>
<feature type="transmembrane region" description="Helical" evidence="6">
    <location>
        <begin position="7"/>
        <end position="31"/>
    </location>
</feature>
<dbReference type="InterPro" id="IPR003834">
    <property type="entry name" value="Cyt_c_assmbl_TM_dom"/>
</dbReference>
<gene>
    <name evidence="8" type="ordered locus">Hore_18190</name>
</gene>
<keyword evidence="4 6" id="KW-1133">Transmembrane helix</keyword>
<keyword evidence="3 6" id="KW-0812">Transmembrane</keyword>
<keyword evidence="9" id="KW-1185">Reference proteome</keyword>
<evidence type="ECO:0000259" key="7">
    <source>
        <dbReference type="Pfam" id="PF02683"/>
    </source>
</evidence>
<evidence type="ECO:0000256" key="3">
    <source>
        <dbReference type="ARBA" id="ARBA00022692"/>
    </source>
</evidence>
<feature type="domain" description="Cytochrome C biogenesis protein transmembrane" evidence="7">
    <location>
        <begin position="7"/>
        <end position="215"/>
    </location>
</feature>